<proteinExistence type="predicted"/>
<reference evidence="1 2" key="1">
    <citation type="journal article" date="2019" name="Environ. Microbiol.">
        <title>At the nexus of three kingdoms: the genome of the mycorrhizal fungus Gigaspora margarita provides insights into plant, endobacterial and fungal interactions.</title>
        <authorList>
            <person name="Venice F."/>
            <person name="Ghignone S."/>
            <person name="Salvioli di Fossalunga A."/>
            <person name="Amselem J."/>
            <person name="Novero M."/>
            <person name="Xianan X."/>
            <person name="Sedzielewska Toro K."/>
            <person name="Morin E."/>
            <person name="Lipzen A."/>
            <person name="Grigoriev I.V."/>
            <person name="Henrissat B."/>
            <person name="Martin F.M."/>
            <person name="Bonfante P."/>
        </authorList>
    </citation>
    <scope>NUCLEOTIDE SEQUENCE [LARGE SCALE GENOMIC DNA]</scope>
    <source>
        <strain evidence="1 2">BEG34</strain>
    </source>
</reference>
<accession>A0A8H3XBD2</accession>
<comment type="caution">
    <text evidence="1">The sequence shown here is derived from an EMBL/GenBank/DDBJ whole genome shotgun (WGS) entry which is preliminary data.</text>
</comment>
<sequence length="138" mass="15647">MKSNFTVRTTNPNKHVELLIGEVKPPNTRDVLVYEDLVCLGKMLKCSLDKAIEDGDLSDVLISEFELPRCFTSWGTVLQCYQVLNKIRTIVNDAAIRYQSSIRINIKLTESNQKEMIKSLFLNPMKVSILGDITNLAK</sequence>
<dbReference type="OrthoDB" id="2441332at2759"/>
<gene>
    <name evidence="1" type="ORF">F8M41_005012</name>
</gene>
<keyword evidence="2" id="KW-1185">Reference proteome</keyword>
<name>A0A8H3XBD2_GIGMA</name>
<protein>
    <submittedName>
        <fullName evidence="1">Uncharacterized protein</fullName>
    </submittedName>
</protein>
<dbReference type="EMBL" id="WTPW01001467">
    <property type="protein sequence ID" value="KAF0433663.1"/>
    <property type="molecule type" value="Genomic_DNA"/>
</dbReference>
<dbReference type="AlphaFoldDB" id="A0A8H3XBD2"/>
<dbReference type="Proteomes" id="UP000439903">
    <property type="component" value="Unassembled WGS sequence"/>
</dbReference>
<organism evidence="1 2">
    <name type="scientific">Gigaspora margarita</name>
    <dbReference type="NCBI Taxonomy" id="4874"/>
    <lineage>
        <taxon>Eukaryota</taxon>
        <taxon>Fungi</taxon>
        <taxon>Fungi incertae sedis</taxon>
        <taxon>Mucoromycota</taxon>
        <taxon>Glomeromycotina</taxon>
        <taxon>Glomeromycetes</taxon>
        <taxon>Diversisporales</taxon>
        <taxon>Gigasporaceae</taxon>
        <taxon>Gigaspora</taxon>
    </lineage>
</organism>
<evidence type="ECO:0000313" key="1">
    <source>
        <dbReference type="EMBL" id="KAF0433663.1"/>
    </source>
</evidence>
<evidence type="ECO:0000313" key="2">
    <source>
        <dbReference type="Proteomes" id="UP000439903"/>
    </source>
</evidence>